<evidence type="ECO:0000313" key="5">
    <source>
        <dbReference type="EMBL" id="KAF3319736.1"/>
    </source>
</evidence>
<comment type="caution">
    <text evidence="5">The sequence shown here is derived from an EMBL/GenBank/DDBJ whole genome shotgun (WGS) entry which is preliminary data.</text>
</comment>
<dbReference type="AlphaFoldDB" id="A0A833UXE9"/>
<dbReference type="InterPro" id="IPR045005">
    <property type="entry name" value="BPM1-6"/>
</dbReference>
<dbReference type="Gene3D" id="2.60.210.10">
    <property type="entry name" value="Apoptosis, Tumor Necrosis Factor Receptor Associated Protein 2, Chain A"/>
    <property type="match status" value="1"/>
</dbReference>
<dbReference type="OrthoDB" id="598013at2759"/>
<proteinExistence type="inferred from homology"/>
<keyword evidence="6" id="KW-1185">Reference proteome</keyword>
<name>A0A833UXE9_9POAL</name>
<organism evidence="5 6">
    <name type="scientific">Carex littledalei</name>
    <dbReference type="NCBI Taxonomy" id="544730"/>
    <lineage>
        <taxon>Eukaryota</taxon>
        <taxon>Viridiplantae</taxon>
        <taxon>Streptophyta</taxon>
        <taxon>Embryophyta</taxon>
        <taxon>Tracheophyta</taxon>
        <taxon>Spermatophyta</taxon>
        <taxon>Magnoliopsida</taxon>
        <taxon>Liliopsida</taxon>
        <taxon>Poales</taxon>
        <taxon>Cyperaceae</taxon>
        <taxon>Cyperoideae</taxon>
        <taxon>Cariceae</taxon>
        <taxon>Carex</taxon>
        <taxon>Carex subgen. Euthyceras</taxon>
    </lineage>
</organism>
<dbReference type="Gene3D" id="3.30.710.10">
    <property type="entry name" value="Potassium Channel Kv1.1, Chain A"/>
    <property type="match status" value="1"/>
</dbReference>
<dbReference type="SUPFAM" id="SSF54695">
    <property type="entry name" value="POZ domain"/>
    <property type="match status" value="1"/>
</dbReference>
<dbReference type="Proteomes" id="UP000623129">
    <property type="component" value="Unassembled WGS sequence"/>
</dbReference>
<dbReference type="InterPro" id="IPR008974">
    <property type="entry name" value="TRAF-like"/>
</dbReference>
<dbReference type="InterPro" id="IPR011333">
    <property type="entry name" value="SKP1/BTB/POZ_sf"/>
</dbReference>
<dbReference type="EMBL" id="SWLB01000213">
    <property type="protein sequence ID" value="KAF3319736.1"/>
    <property type="molecule type" value="Genomic_DNA"/>
</dbReference>
<comment type="pathway">
    <text evidence="1">Protein modification; protein ubiquitination.</text>
</comment>
<reference evidence="5" key="1">
    <citation type="submission" date="2020-01" db="EMBL/GenBank/DDBJ databases">
        <title>Genome sequence of Kobresia littledalei, the first chromosome-level genome in the family Cyperaceae.</title>
        <authorList>
            <person name="Qu G."/>
        </authorList>
    </citation>
    <scope>NUCLEOTIDE SEQUENCE</scope>
    <source>
        <strain evidence="5">C.B.Clarke</strain>
        <tissue evidence="5">Leaf</tissue>
    </source>
</reference>
<dbReference type="InterPro" id="IPR002083">
    <property type="entry name" value="MATH/TRAF_dom"/>
</dbReference>
<evidence type="ECO:0000256" key="3">
    <source>
        <dbReference type="SAM" id="SignalP"/>
    </source>
</evidence>
<dbReference type="PROSITE" id="PS50097">
    <property type="entry name" value="BTB"/>
    <property type="match status" value="1"/>
</dbReference>
<protein>
    <submittedName>
        <fullName evidence="5">BTB/POZ and MATH domain-containing 2 -like protein</fullName>
    </submittedName>
</protein>
<dbReference type="Gene3D" id="1.25.40.420">
    <property type="match status" value="1"/>
</dbReference>
<dbReference type="InterPro" id="IPR000210">
    <property type="entry name" value="BTB/POZ_dom"/>
</dbReference>
<dbReference type="PANTHER" id="PTHR26379:SF187">
    <property type="entry name" value="OS07G0655300 PROTEIN"/>
    <property type="match status" value="1"/>
</dbReference>
<dbReference type="Pfam" id="PF00651">
    <property type="entry name" value="BTB"/>
    <property type="match status" value="1"/>
</dbReference>
<evidence type="ECO:0000259" key="4">
    <source>
        <dbReference type="PROSITE" id="PS50097"/>
    </source>
</evidence>
<keyword evidence="3" id="KW-0732">Signal</keyword>
<feature type="domain" description="BTB" evidence="4">
    <location>
        <begin position="134"/>
        <end position="201"/>
    </location>
</feature>
<feature type="chain" id="PRO_5032394169" evidence="3">
    <location>
        <begin position="21"/>
        <end position="301"/>
    </location>
</feature>
<comment type="similarity">
    <text evidence="2">Belongs to the Tdpoz family.</text>
</comment>
<dbReference type="PANTHER" id="PTHR26379">
    <property type="entry name" value="BTB/POZ AND MATH DOMAIN-CONTAINING PROTEIN 1"/>
    <property type="match status" value="1"/>
</dbReference>
<gene>
    <name evidence="5" type="ORF">FCM35_KLT21755</name>
</gene>
<accession>A0A833UXE9</accession>
<feature type="signal peptide" evidence="3">
    <location>
        <begin position="1"/>
        <end position="20"/>
    </location>
</feature>
<evidence type="ECO:0000313" key="6">
    <source>
        <dbReference type="Proteomes" id="UP000623129"/>
    </source>
</evidence>
<dbReference type="CDD" id="cd00121">
    <property type="entry name" value="MATH"/>
    <property type="match status" value="1"/>
</dbReference>
<evidence type="ECO:0000256" key="1">
    <source>
        <dbReference type="ARBA" id="ARBA00004906"/>
    </source>
</evidence>
<dbReference type="Pfam" id="PF24570">
    <property type="entry name" value="BACK_BPM_SPOP"/>
    <property type="match status" value="1"/>
</dbReference>
<dbReference type="SUPFAM" id="SSF49599">
    <property type="entry name" value="TRAF domain-like"/>
    <property type="match status" value="1"/>
</dbReference>
<dbReference type="InterPro" id="IPR056423">
    <property type="entry name" value="BACK_BPM_SPOP"/>
</dbReference>
<sequence length="301" mass="34075">MSSLLVKIFLFLSWGHDVNTKGISLSLELNTTSVSKIVTADYEMGLLNKYGRPTAESWIKSTDTFYWDGGFCHGNLMKRSDLELNYISDDFLIIFCSISVIHKPHEMLQNCSIGASPFCLTENLGALLERQEETDVTYKVEGENISAHRLVLASRSTVFKAGLCGHMLERNCKEIEINEMNALVFRVMIRFMYTDSLPDMDDLMSGGYFYQHLIAAADRFQLEGLKILCEARLCMIVSVNTVVSSLVEAERHKCDYLKKKCIEFIAKPENFGSVSVTEEYATLSSFPSLVEEILGERLKFE</sequence>
<evidence type="ECO:0000256" key="2">
    <source>
        <dbReference type="ARBA" id="ARBA00010846"/>
    </source>
</evidence>
<dbReference type="SMART" id="SM00225">
    <property type="entry name" value="BTB"/>
    <property type="match status" value="1"/>
</dbReference>
<dbReference type="GO" id="GO:0016567">
    <property type="term" value="P:protein ubiquitination"/>
    <property type="evidence" value="ECO:0007669"/>
    <property type="project" value="InterPro"/>
</dbReference>